<dbReference type="OrthoDB" id="3638211at2759"/>
<gene>
    <name evidence="3" type="ORF">AC578_9176</name>
</gene>
<keyword evidence="1" id="KW-0472">Membrane</keyword>
<evidence type="ECO:0000313" key="3">
    <source>
        <dbReference type="EMBL" id="KXT06327.1"/>
    </source>
</evidence>
<organism evidence="3 4">
    <name type="scientific">Pseudocercospora eumusae</name>
    <dbReference type="NCBI Taxonomy" id="321146"/>
    <lineage>
        <taxon>Eukaryota</taxon>
        <taxon>Fungi</taxon>
        <taxon>Dikarya</taxon>
        <taxon>Ascomycota</taxon>
        <taxon>Pezizomycotina</taxon>
        <taxon>Dothideomycetes</taxon>
        <taxon>Dothideomycetidae</taxon>
        <taxon>Mycosphaerellales</taxon>
        <taxon>Mycosphaerellaceae</taxon>
        <taxon>Pseudocercospora</taxon>
    </lineage>
</organism>
<protein>
    <recommendedName>
        <fullName evidence="5">Transmembrane protein</fullName>
    </recommendedName>
</protein>
<evidence type="ECO:0008006" key="5">
    <source>
        <dbReference type="Google" id="ProtNLM"/>
    </source>
</evidence>
<dbReference type="AlphaFoldDB" id="A0A139HV77"/>
<feature type="transmembrane region" description="Helical" evidence="1">
    <location>
        <begin position="125"/>
        <end position="147"/>
    </location>
</feature>
<comment type="caution">
    <text evidence="3">The sequence shown here is derived from an EMBL/GenBank/DDBJ whole genome shotgun (WGS) entry which is preliminary data.</text>
</comment>
<evidence type="ECO:0000256" key="2">
    <source>
        <dbReference type="SAM" id="SignalP"/>
    </source>
</evidence>
<keyword evidence="2" id="KW-0732">Signal</keyword>
<keyword evidence="1" id="KW-1133">Transmembrane helix</keyword>
<keyword evidence="4" id="KW-1185">Reference proteome</keyword>
<dbReference type="STRING" id="321146.A0A139HV77"/>
<keyword evidence="1" id="KW-0812">Transmembrane</keyword>
<name>A0A139HV77_9PEZI</name>
<feature type="transmembrane region" description="Helical" evidence="1">
    <location>
        <begin position="584"/>
        <end position="607"/>
    </location>
</feature>
<evidence type="ECO:0000256" key="1">
    <source>
        <dbReference type="SAM" id="Phobius"/>
    </source>
</evidence>
<evidence type="ECO:0000313" key="4">
    <source>
        <dbReference type="Proteomes" id="UP000070133"/>
    </source>
</evidence>
<dbReference type="PANTHER" id="PTHR35041">
    <property type="entry name" value="MEDIATOR OF RNA POLYMERASE II TRANSCRIPTION SUBUNIT 1"/>
    <property type="match status" value="1"/>
</dbReference>
<dbReference type="Proteomes" id="UP000070133">
    <property type="component" value="Unassembled WGS sequence"/>
</dbReference>
<accession>A0A139HV77</accession>
<feature type="chain" id="PRO_5007806821" description="Transmembrane protein" evidence="2">
    <location>
        <begin position="24"/>
        <end position="731"/>
    </location>
</feature>
<sequence>MPRIHWLTPTLMVASLLCGTAFAIGHHFFYNSLDQTGAPDPTDDYTIAGSRVAKQQFNTAVGTAFAFLVRACLFFAVSSAYLQAAIWHFNAGTKSPTKVSEVDVVMSALGNILKLGSRAWSRRPLLLVVAVIAWLLPIAAIVAPATLTIEAAFPPNRVVQMPKVGYTSFNLASEMTYVASAATGKDFLFNYNGPSNAVNRIVVATASQGATIQMPAPAPNSTWEIEMQNPILQCQLLQGDVNRAVQDNIIDYVRATYDGHQSCMIGPGYLAWHPFNTTMASRPQDLVPFLRNGANGSYYFNNSPFGRLSQEYYEGDQLTIFVAATGPLMVEGLCRHNGVPANESKEYDDPVTLNRYRDDSTFIRCDVHNSTQQLVFDVVNGTQTVSVKEQVVEELPMVGIPGVRQYSSVDDCSLLENSSETLLAAAEPCFLNATLIRTLSYQSIMDSFVQLLGGVIRWNADAADMNNRVYDTNTSVINTILTQSPELMFLEDSRATKSATYDTFQDVTDRWNSTPYEGLFNTARVQAGEPLRPALENLFRNITFGLMTSPALQYNKTSAYYPQPVEVSIKVTQNVYQYSRRKLWLAYGLAIGVSTLVVSFGCFMMFLNSASYTEDFSTILRLSRGAELDVDIDQKDLGGEDPLPKYLANAHITFPNTGARAEEKVEDAQYAMVSAEVHDEEDNTNAKIGDESSVSAVEGGAESAVSTVSPFSGATVQEDHELCSIQRAHTT</sequence>
<feature type="signal peptide" evidence="2">
    <location>
        <begin position="1"/>
        <end position="23"/>
    </location>
</feature>
<feature type="transmembrane region" description="Helical" evidence="1">
    <location>
        <begin position="60"/>
        <end position="82"/>
    </location>
</feature>
<proteinExistence type="predicted"/>
<dbReference type="EMBL" id="LFZN01000007">
    <property type="protein sequence ID" value="KXT06327.1"/>
    <property type="molecule type" value="Genomic_DNA"/>
</dbReference>
<reference evidence="3 4" key="1">
    <citation type="submission" date="2015-07" db="EMBL/GenBank/DDBJ databases">
        <title>Comparative genomics of the Sigatoka disease complex on banana suggests a link between parallel evolutionary changes in Pseudocercospora fijiensis and Pseudocercospora eumusae and increased virulence on the banana host.</title>
        <authorList>
            <person name="Chang T.-C."/>
            <person name="Salvucci A."/>
            <person name="Crous P.W."/>
            <person name="Stergiopoulos I."/>
        </authorList>
    </citation>
    <scope>NUCLEOTIDE SEQUENCE [LARGE SCALE GENOMIC DNA]</scope>
    <source>
        <strain evidence="3 4">CBS 114824</strain>
    </source>
</reference>
<dbReference type="PANTHER" id="PTHR35041:SF6">
    <property type="entry name" value="FORMYLMETHIONINE DEFORMYLASE-LIKE PROTEIN-RELATED"/>
    <property type="match status" value="1"/>
</dbReference>